<keyword evidence="3" id="KW-0723">Serine/threonine-protein kinase</keyword>
<evidence type="ECO:0000259" key="8">
    <source>
        <dbReference type="PROSITE" id="PS50011"/>
    </source>
</evidence>
<name>A0ABQ9FXL7_TEGGR</name>
<dbReference type="SUPFAM" id="SSF56112">
    <property type="entry name" value="Protein kinase-like (PK-like)"/>
    <property type="match status" value="1"/>
</dbReference>
<feature type="domain" description="Protein kinase" evidence="8">
    <location>
        <begin position="28"/>
        <end position="452"/>
    </location>
</feature>
<comment type="caution">
    <text evidence="9">The sequence shown here is derived from an EMBL/GenBank/DDBJ whole genome shotgun (WGS) entry which is preliminary data.</text>
</comment>
<dbReference type="PANTHER" id="PTHR22969">
    <property type="entry name" value="IKB KINASE"/>
    <property type="match status" value="1"/>
</dbReference>
<organism evidence="9 10">
    <name type="scientific">Tegillarca granosa</name>
    <name type="common">Malaysian cockle</name>
    <name type="synonym">Anadara granosa</name>
    <dbReference type="NCBI Taxonomy" id="220873"/>
    <lineage>
        <taxon>Eukaryota</taxon>
        <taxon>Metazoa</taxon>
        <taxon>Spiralia</taxon>
        <taxon>Lophotrochozoa</taxon>
        <taxon>Mollusca</taxon>
        <taxon>Bivalvia</taxon>
        <taxon>Autobranchia</taxon>
        <taxon>Pteriomorphia</taxon>
        <taxon>Arcoida</taxon>
        <taxon>Arcoidea</taxon>
        <taxon>Arcidae</taxon>
        <taxon>Tegillarca</taxon>
    </lineage>
</organism>
<dbReference type="Gene3D" id="3.30.200.20">
    <property type="entry name" value="Phosphorylase Kinase, domain 1"/>
    <property type="match status" value="1"/>
</dbReference>
<dbReference type="PROSITE" id="PS50011">
    <property type="entry name" value="PROTEIN_KINASE_DOM"/>
    <property type="match status" value="1"/>
</dbReference>
<evidence type="ECO:0000256" key="4">
    <source>
        <dbReference type="ARBA" id="ARBA00022679"/>
    </source>
</evidence>
<comment type="subcellular location">
    <subcellularLocation>
        <location evidence="1">Cytoplasm</location>
    </subcellularLocation>
</comment>
<evidence type="ECO:0000256" key="7">
    <source>
        <dbReference type="ARBA" id="ARBA00022840"/>
    </source>
</evidence>
<evidence type="ECO:0000256" key="2">
    <source>
        <dbReference type="ARBA" id="ARBA00022490"/>
    </source>
</evidence>
<reference evidence="9 10" key="1">
    <citation type="submission" date="2022-12" db="EMBL/GenBank/DDBJ databases">
        <title>Chromosome-level genome of Tegillarca granosa.</title>
        <authorList>
            <person name="Kim J."/>
        </authorList>
    </citation>
    <scope>NUCLEOTIDE SEQUENCE [LARGE SCALE GENOMIC DNA]</scope>
    <source>
        <strain evidence="9">Teg-2019</strain>
        <tissue evidence="9">Adductor muscle</tissue>
    </source>
</reference>
<evidence type="ECO:0000256" key="6">
    <source>
        <dbReference type="ARBA" id="ARBA00022777"/>
    </source>
</evidence>
<dbReference type="PANTHER" id="PTHR22969:SF15">
    <property type="entry name" value="FI05319P"/>
    <property type="match status" value="1"/>
</dbReference>
<sequence>MYSFIVKNEIKSITQKDGKWNETENFTWNDSNVLGRGATAVVYKARNKTELILEEIAFRYQQDNLGLPFKGNYAHPFAIENPETINRIGVGEDKPFEETNWTTGNFNLREVVHPFAKCQQTTWVLTLKGNRLRPIGQHNNGTICAVKVFHDRISSHGSTVPIREMQILRKLKHPNIISILGIEQEFKTGNQVLIMEYCEGGSLYAMLDQPKYAYGFPEEEFLVVLKHIVAGLQYLRQNDMIHRDIKPGNIIRFINYDGSRVRFAGRVPKRFNKLIGLNGQDPHMFERAVLQKRKDKMFGANVDLWSLGVTIYHLATGQLPFQPYGGRNNARTITNDPMTTEKASGVISGKQKYENGPIEWGRELPSTCLLSSKCSFNGASMEFEAVLKEMHEDYCSIQINSGNFSTVMLSISGLKMSSLKSLITPLVAGLLECNTKRRSTFETVFSVVTDIMERKILKVFSVGHGSNFKIYINGSQSIDSVVYFEKLDV</sequence>
<evidence type="ECO:0000256" key="1">
    <source>
        <dbReference type="ARBA" id="ARBA00004496"/>
    </source>
</evidence>
<dbReference type="Proteomes" id="UP001217089">
    <property type="component" value="Unassembled WGS sequence"/>
</dbReference>
<dbReference type="Pfam" id="PF00069">
    <property type="entry name" value="Pkinase"/>
    <property type="match status" value="1"/>
</dbReference>
<proteinExistence type="predicted"/>
<dbReference type="InterPro" id="IPR011009">
    <property type="entry name" value="Kinase-like_dom_sf"/>
</dbReference>
<dbReference type="SMART" id="SM00220">
    <property type="entry name" value="S_TKc"/>
    <property type="match status" value="1"/>
</dbReference>
<protein>
    <recommendedName>
        <fullName evidence="8">Protein kinase domain-containing protein</fullName>
    </recommendedName>
</protein>
<dbReference type="InterPro" id="IPR051180">
    <property type="entry name" value="IKK"/>
</dbReference>
<dbReference type="Gene3D" id="1.10.510.10">
    <property type="entry name" value="Transferase(Phosphotransferase) domain 1"/>
    <property type="match status" value="1"/>
</dbReference>
<keyword evidence="10" id="KW-1185">Reference proteome</keyword>
<accession>A0ABQ9FXL7</accession>
<keyword evidence="5" id="KW-0547">Nucleotide-binding</keyword>
<dbReference type="EMBL" id="JARBDR010000060">
    <property type="protein sequence ID" value="KAJ8321481.1"/>
    <property type="molecule type" value="Genomic_DNA"/>
</dbReference>
<keyword evidence="4" id="KW-0808">Transferase</keyword>
<keyword evidence="2" id="KW-0963">Cytoplasm</keyword>
<gene>
    <name evidence="9" type="ORF">KUTeg_000962</name>
</gene>
<dbReference type="InterPro" id="IPR000719">
    <property type="entry name" value="Prot_kinase_dom"/>
</dbReference>
<keyword evidence="6" id="KW-0418">Kinase</keyword>
<evidence type="ECO:0000313" key="10">
    <source>
        <dbReference type="Proteomes" id="UP001217089"/>
    </source>
</evidence>
<keyword evidence="7" id="KW-0067">ATP-binding</keyword>
<evidence type="ECO:0000256" key="3">
    <source>
        <dbReference type="ARBA" id="ARBA00022527"/>
    </source>
</evidence>
<evidence type="ECO:0000313" key="9">
    <source>
        <dbReference type="EMBL" id="KAJ8321481.1"/>
    </source>
</evidence>
<evidence type="ECO:0000256" key="5">
    <source>
        <dbReference type="ARBA" id="ARBA00022741"/>
    </source>
</evidence>